<dbReference type="RefSeq" id="WP_143917827.1">
    <property type="nucleotide sequence ID" value="NZ_CANMIK010000061.1"/>
</dbReference>
<evidence type="ECO:0000313" key="7">
    <source>
        <dbReference type="Proteomes" id="UP000318833"/>
    </source>
</evidence>
<dbReference type="GO" id="GO:0003700">
    <property type="term" value="F:DNA-binding transcription factor activity"/>
    <property type="evidence" value="ECO:0007669"/>
    <property type="project" value="InterPro"/>
</dbReference>
<feature type="transmembrane region" description="Helical" evidence="4">
    <location>
        <begin position="180"/>
        <end position="201"/>
    </location>
</feature>
<evidence type="ECO:0000256" key="2">
    <source>
        <dbReference type="ARBA" id="ARBA00023125"/>
    </source>
</evidence>
<feature type="transmembrane region" description="Helical" evidence="4">
    <location>
        <begin position="6"/>
        <end position="26"/>
    </location>
</feature>
<dbReference type="PROSITE" id="PS00041">
    <property type="entry name" value="HTH_ARAC_FAMILY_1"/>
    <property type="match status" value="1"/>
</dbReference>
<dbReference type="PROSITE" id="PS01124">
    <property type="entry name" value="HTH_ARAC_FAMILY_2"/>
    <property type="match status" value="1"/>
</dbReference>
<evidence type="ECO:0000313" key="6">
    <source>
        <dbReference type="EMBL" id="TSE05841.1"/>
    </source>
</evidence>
<dbReference type="InterPro" id="IPR009057">
    <property type="entry name" value="Homeodomain-like_sf"/>
</dbReference>
<accession>A0A554VFD2</accession>
<reference evidence="6 7" key="1">
    <citation type="submission" date="2019-07" db="EMBL/GenBank/DDBJ databases">
        <title>The draft genome sequence of Aquimarina algiphila M91.</title>
        <authorList>
            <person name="Meng X."/>
        </authorList>
    </citation>
    <scope>NUCLEOTIDE SEQUENCE [LARGE SCALE GENOMIC DNA]</scope>
    <source>
        <strain evidence="6 7">M91</strain>
    </source>
</reference>
<comment type="caution">
    <text evidence="6">The sequence shown here is derived from an EMBL/GenBank/DDBJ whole genome shotgun (WGS) entry which is preliminary data.</text>
</comment>
<feature type="transmembrane region" description="Helical" evidence="4">
    <location>
        <begin position="213"/>
        <end position="235"/>
    </location>
</feature>
<dbReference type="InterPro" id="IPR018062">
    <property type="entry name" value="HTH_AraC-typ_CS"/>
</dbReference>
<evidence type="ECO:0000256" key="1">
    <source>
        <dbReference type="ARBA" id="ARBA00023015"/>
    </source>
</evidence>
<feature type="transmembrane region" description="Helical" evidence="4">
    <location>
        <begin position="137"/>
        <end position="159"/>
    </location>
</feature>
<dbReference type="OrthoDB" id="9779074at2"/>
<keyword evidence="4" id="KW-1133">Transmembrane helix</keyword>
<dbReference type="InterPro" id="IPR018060">
    <property type="entry name" value="HTH_AraC"/>
</dbReference>
<feature type="transmembrane region" description="Helical" evidence="4">
    <location>
        <begin position="70"/>
        <end position="90"/>
    </location>
</feature>
<keyword evidence="2" id="KW-0238">DNA-binding</keyword>
<dbReference type="PANTHER" id="PTHR43280:SF29">
    <property type="entry name" value="ARAC-FAMILY TRANSCRIPTIONAL REGULATOR"/>
    <property type="match status" value="1"/>
</dbReference>
<dbReference type="SMART" id="SM00342">
    <property type="entry name" value="HTH_ARAC"/>
    <property type="match status" value="1"/>
</dbReference>
<dbReference type="AlphaFoldDB" id="A0A554VFD2"/>
<feature type="transmembrane region" description="Helical" evidence="4">
    <location>
        <begin position="38"/>
        <end position="58"/>
    </location>
</feature>
<sequence>MDNYAILSVISFMIVFISSLFSIFLFTVKTENKTSNRLIAAFLIIIAIDISSFFYHIFIDMPMVLEMLRMDLPLLSSPLEYLFVLSVIYSDFKIKRIHLLHAIPFLVSTLVFMPRFYLSNTEARNSFFETYLDNPEVLFSIIIGHIQVIIYIVAIFIVLKKSKKVMLENFSNATTAKHKWLFQLNIISIILFAFSTGKTIFKFINDDFDTVNIVRIIMAFLVLCFICWLILKVLYHPEFFRRIDSKLKPVENIIAKEEIPIEHKEGEEVKQQIQRLRAHMLDQKPYLNPTLTIQNLADDLQLPVREVSILINHHLNQHFFDFVNEYRIQHAKDILQNPTKKQFTILEILYEVGFNSKSSFNTAFKKYANVTPTEYRKKTNHV</sequence>
<proteinExistence type="predicted"/>
<name>A0A554VFD2_9FLAO</name>
<protein>
    <submittedName>
        <fullName evidence="6">Helix-turn-helix transcriptional regulator</fullName>
    </submittedName>
</protein>
<keyword evidence="3" id="KW-0804">Transcription</keyword>
<dbReference type="PANTHER" id="PTHR43280">
    <property type="entry name" value="ARAC-FAMILY TRANSCRIPTIONAL REGULATOR"/>
    <property type="match status" value="1"/>
</dbReference>
<evidence type="ECO:0000256" key="3">
    <source>
        <dbReference type="ARBA" id="ARBA00023163"/>
    </source>
</evidence>
<dbReference type="GO" id="GO:0043565">
    <property type="term" value="F:sequence-specific DNA binding"/>
    <property type="evidence" value="ECO:0007669"/>
    <property type="project" value="InterPro"/>
</dbReference>
<keyword evidence="4" id="KW-0472">Membrane</keyword>
<dbReference type="PRINTS" id="PR00032">
    <property type="entry name" value="HTHARAC"/>
</dbReference>
<feature type="domain" description="HTH araC/xylS-type" evidence="5">
    <location>
        <begin position="270"/>
        <end position="378"/>
    </location>
</feature>
<dbReference type="SUPFAM" id="SSF46689">
    <property type="entry name" value="Homeodomain-like"/>
    <property type="match status" value="1"/>
</dbReference>
<evidence type="ECO:0000256" key="4">
    <source>
        <dbReference type="SAM" id="Phobius"/>
    </source>
</evidence>
<keyword evidence="1" id="KW-0805">Transcription regulation</keyword>
<dbReference type="Pfam" id="PF12833">
    <property type="entry name" value="HTH_18"/>
    <property type="match status" value="1"/>
</dbReference>
<dbReference type="Proteomes" id="UP000318833">
    <property type="component" value="Unassembled WGS sequence"/>
</dbReference>
<dbReference type="Gene3D" id="1.10.10.60">
    <property type="entry name" value="Homeodomain-like"/>
    <property type="match status" value="1"/>
</dbReference>
<dbReference type="EMBL" id="VLNR01000053">
    <property type="protein sequence ID" value="TSE05841.1"/>
    <property type="molecule type" value="Genomic_DNA"/>
</dbReference>
<keyword evidence="4" id="KW-0812">Transmembrane</keyword>
<evidence type="ECO:0000259" key="5">
    <source>
        <dbReference type="PROSITE" id="PS01124"/>
    </source>
</evidence>
<organism evidence="6 7">
    <name type="scientific">Aquimarina algiphila</name>
    <dbReference type="NCBI Taxonomy" id="2047982"/>
    <lineage>
        <taxon>Bacteria</taxon>
        <taxon>Pseudomonadati</taxon>
        <taxon>Bacteroidota</taxon>
        <taxon>Flavobacteriia</taxon>
        <taxon>Flavobacteriales</taxon>
        <taxon>Flavobacteriaceae</taxon>
        <taxon>Aquimarina</taxon>
    </lineage>
</organism>
<gene>
    <name evidence="6" type="ORF">FOF46_21215</name>
</gene>
<dbReference type="InterPro" id="IPR020449">
    <property type="entry name" value="Tscrpt_reg_AraC-type_HTH"/>
</dbReference>
<feature type="transmembrane region" description="Helical" evidence="4">
    <location>
        <begin position="97"/>
        <end position="117"/>
    </location>
</feature>
<keyword evidence="7" id="KW-1185">Reference proteome</keyword>